<organism evidence="2 3">
    <name type="scientific">Paludisphaera mucosa</name>
    <dbReference type="NCBI Taxonomy" id="3030827"/>
    <lineage>
        <taxon>Bacteria</taxon>
        <taxon>Pseudomonadati</taxon>
        <taxon>Planctomycetota</taxon>
        <taxon>Planctomycetia</taxon>
        <taxon>Isosphaerales</taxon>
        <taxon>Isosphaeraceae</taxon>
        <taxon>Paludisphaera</taxon>
    </lineage>
</organism>
<keyword evidence="3" id="KW-1185">Reference proteome</keyword>
<dbReference type="EMBL" id="JARRAG010000002">
    <property type="protein sequence ID" value="MDG3005710.1"/>
    <property type="molecule type" value="Genomic_DNA"/>
</dbReference>
<feature type="transmembrane region" description="Helical" evidence="1">
    <location>
        <begin position="43"/>
        <end position="62"/>
    </location>
</feature>
<keyword evidence="1" id="KW-0472">Membrane</keyword>
<evidence type="ECO:0000313" key="3">
    <source>
        <dbReference type="Proteomes" id="UP001216907"/>
    </source>
</evidence>
<keyword evidence="1" id="KW-1133">Transmembrane helix</keyword>
<reference evidence="2 3" key="1">
    <citation type="submission" date="2023-03" db="EMBL/GenBank/DDBJ databases">
        <title>Paludisphaera mucosa sp. nov. a novel planctomycete from northern fen.</title>
        <authorList>
            <person name="Ivanova A."/>
        </authorList>
    </citation>
    <scope>NUCLEOTIDE SEQUENCE [LARGE SCALE GENOMIC DNA]</scope>
    <source>
        <strain evidence="2 3">Pla2</strain>
    </source>
</reference>
<evidence type="ECO:0000256" key="1">
    <source>
        <dbReference type="SAM" id="Phobius"/>
    </source>
</evidence>
<proteinExistence type="predicted"/>
<keyword evidence="1" id="KW-0812">Transmembrane</keyword>
<dbReference type="Proteomes" id="UP001216907">
    <property type="component" value="Unassembled WGS sequence"/>
</dbReference>
<protein>
    <submittedName>
        <fullName evidence="2">Uncharacterized protein</fullName>
    </submittedName>
</protein>
<dbReference type="RefSeq" id="WP_277862040.1">
    <property type="nucleotide sequence ID" value="NZ_JARRAG010000002.1"/>
</dbReference>
<accession>A0ABT6FEB0</accession>
<sequence>MPAHAGQILRILGLLMEMFGLSSVALASRDGTGHWLGMTSNQVWSIVAVGFVFWLTGTVLNFNAALQRQERDGGEEDPS</sequence>
<evidence type="ECO:0000313" key="2">
    <source>
        <dbReference type="EMBL" id="MDG3005710.1"/>
    </source>
</evidence>
<gene>
    <name evidence="2" type="ORF">PZE19_18125</name>
</gene>
<name>A0ABT6FEB0_9BACT</name>
<comment type="caution">
    <text evidence="2">The sequence shown here is derived from an EMBL/GenBank/DDBJ whole genome shotgun (WGS) entry which is preliminary data.</text>
</comment>